<proteinExistence type="predicted"/>
<dbReference type="EMBL" id="NBII01000008">
    <property type="protein sequence ID" value="PAV16205.1"/>
    <property type="molecule type" value="Genomic_DNA"/>
</dbReference>
<evidence type="ECO:0000313" key="2">
    <source>
        <dbReference type="EMBL" id="PAV16205.1"/>
    </source>
</evidence>
<dbReference type="InParanoid" id="A0A286U9G4"/>
<comment type="caution">
    <text evidence="2">The sequence shown here is derived from an EMBL/GenBank/DDBJ whole genome shotgun (WGS) entry which is preliminary data.</text>
</comment>
<protein>
    <submittedName>
        <fullName evidence="2">Uncharacterized protein</fullName>
    </submittedName>
</protein>
<organism evidence="2 3">
    <name type="scientific">Pyrrhoderma noxium</name>
    <dbReference type="NCBI Taxonomy" id="2282107"/>
    <lineage>
        <taxon>Eukaryota</taxon>
        <taxon>Fungi</taxon>
        <taxon>Dikarya</taxon>
        <taxon>Basidiomycota</taxon>
        <taxon>Agaricomycotina</taxon>
        <taxon>Agaricomycetes</taxon>
        <taxon>Hymenochaetales</taxon>
        <taxon>Hymenochaetaceae</taxon>
        <taxon>Pyrrhoderma</taxon>
    </lineage>
</organism>
<dbReference type="AlphaFoldDB" id="A0A286U9G4"/>
<sequence>MSCIDDYPEPEVIVSKEDSNEDTPGSGRTKLTFRLKEGRMRNPVLLLPQSFVFPKGDSSYETTKKPSMFLFGNEFAIKVGMLLSFATPSSCYSGNVFRDLGQRHIAIAFNWPGYTLPTDYSTKRLAYVGPEPVRRSSVQTPKKPPSSRGSNKPKSSGSRSTKPLSTSSARPIEDPHDVKFILERLHKLEDSESNCWQNEKDIKIDPKFTDWDLREGDCYSELRAYALVPTHKEVISELDGSEVWVYQVIFCRH</sequence>
<feature type="region of interest" description="Disordered" evidence="1">
    <location>
        <begin position="1"/>
        <end position="27"/>
    </location>
</feature>
<dbReference type="Proteomes" id="UP000217199">
    <property type="component" value="Unassembled WGS sequence"/>
</dbReference>
<keyword evidence="3" id="KW-1185">Reference proteome</keyword>
<evidence type="ECO:0000256" key="1">
    <source>
        <dbReference type="SAM" id="MobiDB-lite"/>
    </source>
</evidence>
<accession>A0A286U9G4</accession>
<name>A0A286U9G4_9AGAM</name>
<feature type="region of interest" description="Disordered" evidence="1">
    <location>
        <begin position="131"/>
        <end position="172"/>
    </location>
</feature>
<reference evidence="2 3" key="1">
    <citation type="journal article" date="2017" name="Mol. Ecol.">
        <title>Comparative and population genomic landscape of Phellinus noxius: A hypervariable fungus causing root rot in trees.</title>
        <authorList>
            <person name="Chung C.L."/>
            <person name="Lee T.J."/>
            <person name="Akiba M."/>
            <person name="Lee H.H."/>
            <person name="Kuo T.H."/>
            <person name="Liu D."/>
            <person name="Ke H.M."/>
            <person name="Yokoi T."/>
            <person name="Roa M.B."/>
            <person name="Lu M.J."/>
            <person name="Chang Y.Y."/>
            <person name="Ann P.J."/>
            <person name="Tsai J.N."/>
            <person name="Chen C.Y."/>
            <person name="Tzean S.S."/>
            <person name="Ota Y."/>
            <person name="Hattori T."/>
            <person name="Sahashi N."/>
            <person name="Liou R.F."/>
            <person name="Kikuchi T."/>
            <person name="Tsai I.J."/>
        </authorList>
    </citation>
    <scope>NUCLEOTIDE SEQUENCE [LARGE SCALE GENOMIC DNA]</scope>
    <source>
        <strain evidence="2 3">FFPRI411160</strain>
    </source>
</reference>
<evidence type="ECO:0000313" key="3">
    <source>
        <dbReference type="Proteomes" id="UP000217199"/>
    </source>
</evidence>
<gene>
    <name evidence="2" type="ORF">PNOK_0782500</name>
</gene>
<feature type="compositionally biased region" description="Polar residues" evidence="1">
    <location>
        <begin position="147"/>
        <end position="169"/>
    </location>
</feature>